<dbReference type="Pfam" id="PF07364">
    <property type="entry name" value="DUF1485"/>
    <property type="match status" value="1"/>
</dbReference>
<dbReference type="OrthoDB" id="5288421at2"/>
<dbReference type="InterPro" id="IPR015995">
    <property type="entry name" value="MlrC_N"/>
</dbReference>
<keyword evidence="5" id="KW-1185">Reference proteome</keyword>
<reference evidence="5" key="1">
    <citation type="submission" date="2019-03" db="EMBL/GenBank/DDBJ databases">
        <title>Aquabacterium pictum sp.nov., the first bacteriochlorophyll a-containing freshwater bacterium in the genus Aquabacterium of the class Betaproteobacteria.</title>
        <authorList>
            <person name="Hirose S."/>
            <person name="Tank M."/>
            <person name="Hara E."/>
            <person name="Tamaki H."/>
            <person name="Takaichi S."/>
            <person name="Haruta S."/>
            <person name="Hanada S."/>
        </authorList>
    </citation>
    <scope>NUCLEOTIDE SEQUENCE [LARGE SCALE GENOMIC DNA]</scope>
    <source>
        <strain evidence="5">W35</strain>
    </source>
</reference>
<dbReference type="EMBL" id="BJCL01000003">
    <property type="protein sequence ID" value="GCL62668.1"/>
    <property type="molecule type" value="Genomic_DNA"/>
</dbReference>
<keyword evidence="1" id="KW-0645">Protease</keyword>
<comment type="function">
    <text evidence="1">Involved in peptidolytic degradation of cyclic heptapeptide hepatotoxin microcystin (MC).</text>
</comment>
<dbReference type="RefSeq" id="WP_137732410.1">
    <property type="nucleotide sequence ID" value="NZ_BJCL01000003.1"/>
</dbReference>
<dbReference type="GO" id="GO:0006508">
    <property type="term" value="P:proteolysis"/>
    <property type="evidence" value="ECO:0007669"/>
    <property type="project" value="UniProtKB-KW"/>
</dbReference>
<comment type="similarity">
    <text evidence="1">Belongs to the peptidase M81 family.</text>
</comment>
<feature type="domain" description="Microcystin LR degradation protein MlrC C-terminal" evidence="2">
    <location>
        <begin position="298"/>
        <end position="475"/>
    </location>
</feature>
<feature type="domain" description="Microcystin LR degradation protein MlrC N-terminal" evidence="3">
    <location>
        <begin position="2"/>
        <end position="288"/>
    </location>
</feature>
<keyword evidence="1" id="KW-0378">Hydrolase</keyword>
<name>A0A480AV66_9BURK</name>
<dbReference type="Proteomes" id="UP000301751">
    <property type="component" value="Unassembled WGS sequence"/>
</dbReference>
<proteinExistence type="inferred from homology"/>
<sequence>MRVFTASLATETNTFAPMPTGLASFRDEGGYFPGGAHPAAMSMFAGPLHAARQRAQTLGWTVVEGLVAAAQPGGTTTRLAYETLRDQILADLRAALPVQMVLLGLHGAMVADGYPDCEGDLLTRVRQIVGPGVVVGAELDPHHHLSRAMLAQADLLIAFKQYPHTDILERAQELVDLCAAQVAHGRRPVPSVVDTGMAVMVHTTREPAQGFVQRLQALEGRDGVLSISLTHGFPWGDVPDMGTQVLVYTDGRPDVGDALARQLADELVALRDDLETPWLGIDAALDAALAAPPGLVVIADSADNPGGGAAGDSTFVLRRLVERGIRRAALGPLWDPQAVRIAFEAGIGARLPLRLGGKVGPLSGAPLDADCTVLALQRDMAMSALAGTTQPLGDCALVRIGGDDGVQVVLISRRSQAMGTDLFTQLGCDLAAQRIVVVKSSQHFRAAYAPLAVQVLYCAAPGTVSADLRQLPYRHIRRPRWPIDA</sequence>
<dbReference type="InterPro" id="IPR010799">
    <property type="entry name" value="MlrC_C"/>
</dbReference>
<comment type="cofactor">
    <cofactor evidence="1">
        <name>Zn(2+)</name>
        <dbReference type="ChEBI" id="CHEBI:29105"/>
    </cofactor>
    <text evidence="1">Binds 1 zinc ion per subunit.</text>
</comment>
<organism evidence="4 5">
    <name type="scientific">Pseudaquabacterium pictum</name>
    <dbReference type="NCBI Taxonomy" id="2315236"/>
    <lineage>
        <taxon>Bacteria</taxon>
        <taxon>Pseudomonadati</taxon>
        <taxon>Pseudomonadota</taxon>
        <taxon>Betaproteobacteria</taxon>
        <taxon>Burkholderiales</taxon>
        <taxon>Sphaerotilaceae</taxon>
        <taxon>Pseudaquabacterium</taxon>
    </lineage>
</organism>
<accession>A0A480AV66</accession>
<protein>
    <recommendedName>
        <fullName evidence="1">Microcystinase C</fullName>
        <shortName evidence="1">MlrC</shortName>
    </recommendedName>
</protein>
<dbReference type="InterPro" id="IPR009197">
    <property type="entry name" value="MlrC"/>
</dbReference>
<evidence type="ECO:0000259" key="3">
    <source>
        <dbReference type="Pfam" id="PF07364"/>
    </source>
</evidence>
<dbReference type="PIRSF" id="PIRSF012702">
    <property type="entry name" value="UCP012702"/>
    <property type="match status" value="1"/>
</dbReference>
<gene>
    <name evidence="4" type="ORF">AQPW35_17490</name>
</gene>
<evidence type="ECO:0000256" key="1">
    <source>
        <dbReference type="PIRNR" id="PIRNR012702"/>
    </source>
</evidence>
<dbReference type="GO" id="GO:0008237">
    <property type="term" value="F:metallopeptidase activity"/>
    <property type="evidence" value="ECO:0007669"/>
    <property type="project" value="UniProtKB-KW"/>
</dbReference>
<dbReference type="Pfam" id="PF07171">
    <property type="entry name" value="MlrC_C"/>
    <property type="match status" value="1"/>
</dbReference>
<comment type="caution">
    <text evidence="4">The sequence shown here is derived from an EMBL/GenBank/DDBJ whole genome shotgun (WGS) entry which is preliminary data.</text>
</comment>
<evidence type="ECO:0000259" key="2">
    <source>
        <dbReference type="Pfam" id="PF07171"/>
    </source>
</evidence>
<dbReference type="GO" id="GO:0046872">
    <property type="term" value="F:metal ion binding"/>
    <property type="evidence" value="ECO:0007669"/>
    <property type="project" value="UniProtKB-KW"/>
</dbReference>
<evidence type="ECO:0000313" key="5">
    <source>
        <dbReference type="Proteomes" id="UP000301751"/>
    </source>
</evidence>
<keyword evidence="1" id="KW-0482">Metalloprotease</keyword>
<evidence type="ECO:0000313" key="4">
    <source>
        <dbReference type="EMBL" id="GCL62668.1"/>
    </source>
</evidence>
<keyword evidence="1" id="KW-0479">Metal-binding</keyword>
<dbReference type="AlphaFoldDB" id="A0A480AV66"/>